<feature type="transmembrane region" description="Helical" evidence="8">
    <location>
        <begin position="249"/>
        <end position="272"/>
    </location>
</feature>
<feature type="transmembrane region" description="Helical" evidence="8">
    <location>
        <begin position="198"/>
        <end position="219"/>
    </location>
</feature>
<evidence type="ECO:0000256" key="6">
    <source>
        <dbReference type="ARBA" id="ARBA00022989"/>
    </source>
</evidence>
<evidence type="ECO:0000256" key="8">
    <source>
        <dbReference type="SAM" id="Phobius"/>
    </source>
</evidence>
<gene>
    <name evidence="10" type="ORF">CEJ86_27970</name>
</gene>
<feature type="transmembrane region" description="Helical" evidence="8">
    <location>
        <begin position="84"/>
        <end position="100"/>
    </location>
</feature>
<dbReference type="AlphaFoldDB" id="A0A2J0YV36"/>
<keyword evidence="3" id="KW-0328">Glycosyltransferase</keyword>
<comment type="subcellular location">
    <subcellularLocation>
        <location evidence="1">Cell membrane</location>
        <topology evidence="1">Multi-pass membrane protein</topology>
    </subcellularLocation>
</comment>
<feature type="transmembrane region" description="Helical" evidence="8">
    <location>
        <begin position="157"/>
        <end position="186"/>
    </location>
</feature>
<keyword evidence="7 8" id="KW-0472">Membrane</keyword>
<protein>
    <submittedName>
        <fullName evidence="10">Glycosyltransferase</fullName>
    </submittedName>
</protein>
<keyword evidence="5 8" id="KW-0812">Transmembrane</keyword>
<evidence type="ECO:0000313" key="10">
    <source>
        <dbReference type="EMBL" id="PJR11316.1"/>
    </source>
</evidence>
<feature type="transmembrane region" description="Helical" evidence="8">
    <location>
        <begin position="312"/>
        <end position="330"/>
    </location>
</feature>
<feature type="transmembrane region" description="Helical" evidence="8">
    <location>
        <begin position="106"/>
        <end position="122"/>
    </location>
</feature>
<organism evidence="10 11">
    <name type="scientific">Rhizobium meliloti</name>
    <name type="common">Ensifer meliloti</name>
    <name type="synonym">Sinorhizobium meliloti</name>
    <dbReference type="NCBI Taxonomy" id="382"/>
    <lineage>
        <taxon>Bacteria</taxon>
        <taxon>Pseudomonadati</taxon>
        <taxon>Pseudomonadota</taxon>
        <taxon>Alphaproteobacteria</taxon>
        <taxon>Hyphomicrobiales</taxon>
        <taxon>Rhizobiaceae</taxon>
        <taxon>Sinorhizobium/Ensifer group</taxon>
        <taxon>Sinorhizobium</taxon>
    </lineage>
</organism>
<accession>A0A2J0YV36</accession>
<keyword evidence="6 8" id="KW-1133">Transmembrane helix</keyword>
<dbReference type="PANTHER" id="PTHR33908:SF11">
    <property type="entry name" value="MEMBRANE PROTEIN"/>
    <property type="match status" value="1"/>
</dbReference>
<dbReference type="GO" id="GO:0005886">
    <property type="term" value="C:plasma membrane"/>
    <property type="evidence" value="ECO:0007669"/>
    <property type="project" value="UniProtKB-SubCell"/>
</dbReference>
<keyword evidence="2" id="KW-1003">Cell membrane</keyword>
<dbReference type="GO" id="GO:0016763">
    <property type="term" value="F:pentosyltransferase activity"/>
    <property type="evidence" value="ECO:0007669"/>
    <property type="project" value="TreeGrafter"/>
</dbReference>
<dbReference type="Proteomes" id="UP000231987">
    <property type="component" value="Unassembled WGS sequence"/>
</dbReference>
<dbReference type="Pfam" id="PF13231">
    <property type="entry name" value="PMT_2"/>
    <property type="match status" value="1"/>
</dbReference>
<dbReference type="RefSeq" id="WP_100674337.1">
    <property type="nucleotide sequence ID" value="NZ_NJGD01000020.1"/>
</dbReference>
<evidence type="ECO:0000256" key="1">
    <source>
        <dbReference type="ARBA" id="ARBA00004651"/>
    </source>
</evidence>
<sequence length="497" mass="53516">MRSLLVRRPDFLYVLIAGYCLLSIILKILRPDSLEIDESEQALLSQYLLLGYGAQPPFYNWLQYGVVALFGISVASLTIVKNGLLFLFLLFYGLTAGVLSSSRLGPAVAVLGVLTLPPVFLLSQRDLSHTVAALFAVSLFLYGFFRALKNPPNLGNYLLVGVAVGLGALSKYNFVILPAAALLAILPEAKLRKYLFDWRVLASVAVCAVIVAPHAYWVVNNLGHATGVTVAEMKEGADSALLPHAIQGLVSLAVASLKGVALTLAVFGLVFYADLGKILRAESLWTRVVGRMILACFLIIAIIVVAMDATHIRAKWLALFTALLPLYLMLKIDAAGLDPARRLPALLSIAGVLSVGVIVMLWARVFVGPMIGDYSFAHTPFNGFAQVVRAEPGPPPVAILVDDSIVAGNLRIQFPDTPIILAGISQEAERRLPAGRILAAWSPEGRGREEIPPRISALLQLMPATIAGSKPTIVSVPYNAGRPGDVYTFAYVWADVR</sequence>
<dbReference type="InterPro" id="IPR038731">
    <property type="entry name" value="RgtA/B/C-like"/>
</dbReference>
<keyword evidence="4 10" id="KW-0808">Transferase</keyword>
<name>A0A2J0YV36_RHIML</name>
<dbReference type="GO" id="GO:0009103">
    <property type="term" value="P:lipopolysaccharide biosynthetic process"/>
    <property type="evidence" value="ECO:0007669"/>
    <property type="project" value="UniProtKB-ARBA"/>
</dbReference>
<feature type="domain" description="Glycosyltransferase RgtA/B/C/D-like" evidence="9">
    <location>
        <begin position="55"/>
        <end position="217"/>
    </location>
</feature>
<evidence type="ECO:0000256" key="7">
    <source>
        <dbReference type="ARBA" id="ARBA00023136"/>
    </source>
</evidence>
<evidence type="ECO:0000256" key="4">
    <source>
        <dbReference type="ARBA" id="ARBA00022679"/>
    </source>
</evidence>
<comment type="caution">
    <text evidence="10">The sequence shown here is derived from an EMBL/GenBank/DDBJ whole genome shotgun (WGS) entry which is preliminary data.</text>
</comment>
<feature type="transmembrane region" description="Helical" evidence="8">
    <location>
        <begin position="12"/>
        <end position="29"/>
    </location>
</feature>
<feature type="transmembrane region" description="Helical" evidence="8">
    <location>
        <begin position="58"/>
        <end position="77"/>
    </location>
</feature>
<dbReference type="EMBL" id="NJGD01000020">
    <property type="protein sequence ID" value="PJR11316.1"/>
    <property type="molecule type" value="Genomic_DNA"/>
</dbReference>
<dbReference type="PANTHER" id="PTHR33908">
    <property type="entry name" value="MANNOSYLTRANSFERASE YKCB-RELATED"/>
    <property type="match status" value="1"/>
</dbReference>
<feature type="transmembrane region" description="Helical" evidence="8">
    <location>
        <begin position="284"/>
        <end position="306"/>
    </location>
</feature>
<reference evidence="10 11" key="1">
    <citation type="submission" date="2017-06" db="EMBL/GenBank/DDBJ databases">
        <title>Ensifer strains isolated from leguminous trees and herbs display diverse denitrification phenotypes with some acting as strong N2O sinks.</title>
        <authorList>
            <person name="Woliy K."/>
            <person name="Mania D."/>
            <person name="Bakken L.R."/>
            <person name="Frostegard A."/>
        </authorList>
    </citation>
    <scope>NUCLEOTIDE SEQUENCE [LARGE SCALE GENOMIC DNA]</scope>
    <source>
        <strain evidence="10 11">AC50a</strain>
    </source>
</reference>
<evidence type="ECO:0000256" key="2">
    <source>
        <dbReference type="ARBA" id="ARBA00022475"/>
    </source>
</evidence>
<evidence type="ECO:0000256" key="3">
    <source>
        <dbReference type="ARBA" id="ARBA00022676"/>
    </source>
</evidence>
<proteinExistence type="predicted"/>
<dbReference type="InterPro" id="IPR050297">
    <property type="entry name" value="LipidA_mod_glycosyltrf_83"/>
</dbReference>
<evidence type="ECO:0000313" key="11">
    <source>
        <dbReference type="Proteomes" id="UP000231987"/>
    </source>
</evidence>
<feature type="transmembrane region" description="Helical" evidence="8">
    <location>
        <begin position="127"/>
        <end position="145"/>
    </location>
</feature>
<evidence type="ECO:0000256" key="5">
    <source>
        <dbReference type="ARBA" id="ARBA00022692"/>
    </source>
</evidence>
<evidence type="ECO:0000259" key="9">
    <source>
        <dbReference type="Pfam" id="PF13231"/>
    </source>
</evidence>
<feature type="transmembrane region" description="Helical" evidence="8">
    <location>
        <begin position="342"/>
        <end position="363"/>
    </location>
</feature>